<dbReference type="Proteomes" id="UP001056937">
    <property type="component" value="Chromosome 1"/>
</dbReference>
<organism evidence="3 4">
    <name type="scientific">Sphingomonas morindae</name>
    <dbReference type="NCBI Taxonomy" id="1541170"/>
    <lineage>
        <taxon>Bacteria</taxon>
        <taxon>Pseudomonadati</taxon>
        <taxon>Pseudomonadota</taxon>
        <taxon>Alphaproteobacteria</taxon>
        <taxon>Sphingomonadales</taxon>
        <taxon>Sphingomonadaceae</taxon>
        <taxon>Sphingomonas</taxon>
    </lineage>
</organism>
<feature type="signal peptide" evidence="1">
    <location>
        <begin position="1"/>
        <end position="23"/>
    </location>
</feature>
<evidence type="ECO:0000256" key="1">
    <source>
        <dbReference type="SAM" id="SignalP"/>
    </source>
</evidence>
<dbReference type="PROSITE" id="PS51257">
    <property type="entry name" value="PROKAR_LIPOPROTEIN"/>
    <property type="match status" value="1"/>
</dbReference>
<feature type="domain" description="Putative auto-transporter adhesin head GIN" evidence="2">
    <location>
        <begin position="33"/>
        <end position="218"/>
    </location>
</feature>
<keyword evidence="1" id="KW-0732">Signal</keyword>
<feature type="chain" id="PRO_5046486442" evidence="1">
    <location>
        <begin position="24"/>
        <end position="241"/>
    </location>
</feature>
<evidence type="ECO:0000259" key="2">
    <source>
        <dbReference type="Pfam" id="PF10988"/>
    </source>
</evidence>
<dbReference type="RefSeq" id="WP_252168192.1">
    <property type="nucleotide sequence ID" value="NZ_CP084930.1"/>
</dbReference>
<proteinExistence type="predicted"/>
<gene>
    <name evidence="3" type="ORF">LHA26_08050</name>
</gene>
<evidence type="ECO:0000313" key="3">
    <source>
        <dbReference type="EMBL" id="USI74389.1"/>
    </source>
</evidence>
<dbReference type="Gene3D" id="2.160.20.120">
    <property type="match status" value="1"/>
</dbReference>
<dbReference type="Pfam" id="PF10988">
    <property type="entry name" value="DUF2807"/>
    <property type="match status" value="1"/>
</dbReference>
<keyword evidence="4" id="KW-1185">Reference proteome</keyword>
<sequence length="241" mass="24329">MRRLVPLLLAPALLLAACGPAAAATRAFPVNSFSQLRVEGPFKVEVHVGGAPAVHAEGKPEALERLELEQRGDVVIVRPKHSLGWTNWSLDGKDPLIVYVTLPQLRAATLAGSGDVTIDRAAGPALAVALEGSGDISLATASVRALKLALTGSGDLTIGGHADSAEATLNGSGDIHGDRLVAETAAITLVGSGDVTLGARRSATGALTGSGDIRVLGAAPCTISRHGSGDVRCDGGGSSRD</sequence>
<dbReference type="EMBL" id="CP084930">
    <property type="protein sequence ID" value="USI74389.1"/>
    <property type="molecule type" value="Genomic_DNA"/>
</dbReference>
<reference evidence="3" key="1">
    <citation type="journal article" date="2022" name="Toxins">
        <title>Genomic Analysis of Sphingopyxis sp. USTB-05 for Biodegrading Cyanobacterial Hepatotoxins.</title>
        <authorList>
            <person name="Liu C."/>
            <person name="Xu Q."/>
            <person name="Zhao Z."/>
            <person name="Zhang H."/>
            <person name="Liu X."/>
            <person name="Yin C."/>
            <person name="Liu Y."/>
            <person name="Yan H."/>
        </authorList>
    </citation>
    <scope>NUCLEOTIDE SEQUENCE</scope>
    <source>
        <strain evidence="3">NBD5</strain>
    </source>
</reference>
<protein>
    <submittedName>
        <fullName evidence="3">DUF2807 domain-containing protein</fullName>
    </submittedName>
</protein>
<dbReference type="InterPro" id="IPR021255">
    <property type="entry name" value="DUF2807"/>
</dbReference>
<accession>A0ABY4XC32</accession>
<evidence type="ECO:0000313" key="4">
    <source>
        <dbReference type="Proteomes" id="UP001056937"/>
    </source>
</evidence>
<name>A0ABY4XC32_9SPHN</name>